<organism evidence="2 3">
    <name type="scientific">Camelimonas lactis</name>
    <dbReference type="NCBI Taxonomy" id="659006"/>
    <lineage>
        <taxon>Bacteria</taxon>
        <taxon>Pseudomonadati</taxon>
        <taxon>Pseudomonadota</taxon>
        <taxon>Alphaproteobacteria</taxon>
        <taxon>Hyphomicrobiales</taxon>
        <taxon>Chelatococcaceae</taxon>
        <taxon>Camelimonas</taxon>
    </lineage>
</organism>
<dbReference type="Pfam" id="PF06698">
    <property type="entry name" value="DUF1192"/>
    <property type="match status" value="1"/>
</dbReference>
<accession>A0A4R2GRQ0</accession>
<protein>
    <submittedName>
        <fullName evidence="2">Uncharacterized small protein (DUF1192 family)</fullName>
    </submittedName>
</protein>
<evidence type="ECO:0000313" key="2">
    <source>
        <dbReference type="EMBL" id="TCO12496.1"/>
    </source>
</evidence>
<gene>
    <name evidence="2" type="ORF">EV666_109144</name>
</gene>
<comment type="caution">
    <text evidence="2">The sequence shown here is derived from an EMBL/GenBank/DDBJ whole genome shotgun (WGS) entry which is preliminary data.</text>
</comment>
<reference evidence="2 3" key="1">
    <citation type="submission" date="2019-03" db="EMBL/GenBank/DDBJ databases">
        <title>Genomic Encyclopedia of Type Strains, Phase IV (KMG-IV): sequencing the most valuable type-strain genomes for metagenomic binning, comparative biology and taxonomic classification.</title>
        <authorList>
            <person name="Goeker M."/>
        </authorList>
    </citation>
    <scope>NUCLEOTIDE SEQUENCE [LARGE SCALE GENOMIC DNA]</scope>
    <source>
        <strain evidence="2 3">DSM 22958</strain>
    </source>
</reference>
<dbReference type="Proteomes" id="UP000294881">
    <property type="component" value="Unassembled WGS sequence"/>
</dbReference>
<dbReference type="InterPro" id="IPR009579">
    <property type="entry name" value="DUF1192"/>
</dbReference>
<evidence type="ECO:0000313" key="3">
    <source>
        <dbReference type="Proteomes" id="UP000294881"/>
    </source>
</evidence>
<dbReference type="OrthoDB" id="7872350at2"/>
<evidence type="ECO:0000256" key="1">
    <source>
        <dbReference type="SAM" id="MobiDB-lite"/>
    </source>
</evidence>
<proteinExistence type="predicted"/>
<feature type="region of interest" description="Disordered" evidence="1">
    <location>
        <begin position="1"/>
        <end position="22"/>
    </location>
</feature>
<feature type="compositionally biased region" description="Polar residues" evidence="1">
    <location>
        <begin position="13"/>
        <end position="22"/>
    </location>
</feature>
<name>A0A4R2GRQ0_9HYPH</name>
<keyword evidence="3" id="KW-1185">Reference proteome</keyword>
<sequence length="67" mass="7424">MSDPFGDEPRSRPGQQLEHQIGQDLSTLSLHELDERIALLHAEIARLEQTRAGKTASREAAASVFKL</sequence>
<dbReference type="AlphaFoldDB" id="A0A4R2GRQ0"/>
<dbReference type="EMBL" id="SLWL01000009">
    <property type="protein sequence ID" value="TCO12496.1"/>
    <property type="molecule type" value="Genomic_DNA"/>
</dbReference>
<dbReference type="RefSeq" id="WP_132007751.1">
    <property type="nucleotide sequence ID" value="NZ_JBHUNN010000002.1"/>
</dbReference>